<keyword evidence="2" id="KW-1185">Reference proteome</keyword>
<dbReference type="EMBL" id="KC821618">
    <property type="protein sequence ID" value="AGO48429.1"/>
    <property type="molecule type" value="Genomic_DNA"/>
</dbReference>
<reference evidence="2" key="2">
    <citation type="submission" date="2013-03" db="EMBL/GenBank/DDBJ databases">
        <title>The Cellulophaga phages: a novel, diverse, and globally ubiquitous model system.</title>
        <authorList>
            <person name="Holmfeldt K."/>
            <person name="Solonenko N."/>
            <person name="Shah M."/>
            <person name="Corrier K."/>
            <person name="Riemann L."/>
            <person name="VerBerkmoes N.C."/>
            <person name="Sullivan M.B."/>
        </authorList>
    </citation>
    <scope>NUCLEOTIDE SEQUENCE [LARGE SCALE GENOMIC DNA]</scope>
</reference>
<reference evidence="1 2" key="1">
    <citation type="journal article" date="2013" name="Proc. Natl. Acad. Sci. U.S.A.">
        <title>Twelve previously unknown phage genera are ubiquitous in global oceans.</title>
        <authorList>
            <person name="Holmfeldt K."/>
            <person name="Solonenko N."/>
            <person name="Shah M."/>
            <person name="Corrier K."/>
            <person name="Riemann L."/>
            <person name="Verberkmoes N.C."/>
            <person name="Sullivan M.B."/>
        </authorList>
    </citation>
    <scope>NUCLEOTIDE SEQUENCE [LARGE SCALE GENOMIC DNA]</scope>
    <source>
        <strain evidence="1">Phi10:1</strain>
    </source>
</reference>
<dbReference type="OrthoDB" id="34707at10239"/>
<proteinExistence type="predicted"/>
<protein>
    <submittedName>
        <fullName evidence="1">Phage tail protein</fullName>
    </submittedName>
</protein>
<gene>
    <name evidence="1" type="ORF">Phi10:1_gp089</name>
</gene>
<dbReference type="GeneID" id="16796976"/>
<dbReference type="RefSeq" id="YP_008242007.1">
    <property type="nucleotide sequence ID" value="NC_021802.1"/>
</dbReference>
<dbReference type="KEGG" id="vg:16796976"/>
<name>R9ZYK3_9CAUD</name>
<sequence>MAQSKYTKGEERILFIKVEDDYIPVGCLTSNPLSEETDMLPTTTRQNSGWETSRPSVQRFNLEFEGLQVLTFGDDGDSSKLSYDRLKLIKRNREKIEWKIEDTDLKFIDIGYGYITSISESNAVGEILSFSGSITGFGMPTAASTPYLYLFEDGQPFIFQDTQSYSFNNDI</sequence>
<evidence type="ECO:0000313" key="1">
    <source>
        <dbReference type="EMBL" id="AGO48429.1"/>
    </source>
</evidence>
<evidence type="ECO:0000313" key="2">
    <source>
        <dbReference type="Proteomes" id="UP000014711"/>
    </source>
</evidence>
<organism evidence="1 2">
    <name type="scientific">Cellulophaga phage phi10:1</name>
    <dbReference type="NCBI Taxonomy" id="1327981"/>
    <lineage>
        <taxon>Viruses</taxon>
        <taxon>Duplodnaviria</taxon>
        <taxon>Heunggongvirae</taxon>
        <taxon>Uroviricota</taxon>
        <taxon>Caudoviricetes</taxon>
        <taxon>Assiduviridae</taxon>
        <taxon>Cebadecemvirus</taxon>
        <taxon>Cebadecemvirus phi10una</taxon>
    </lineage>
</organism>
<accession>R9ZYK3</accession>
<dbReference type="Proteomes" id="UP000014711">
    <property type="component" value="Segment"/>
</dbReference>